<evidence type="ECO:0000259" key="1">
    <source>
        <dbReference type="Pfam" id="PF13614"/>
    </source>
</evidence>
<dbReference type="SUPFAM" id="SSF52540">
    <property type="entry name" value="P-loop containing nucleoside triphosphate hydrolases"/>
    <property type="match status" value="1"/>
</dbReference>
<comment type="caution">
    <text evidence="2">The sequence shown here is derived from an EMBL/GenBank/DDBJ whole genome shotgun (WGS) entry which is preliminary data.</text>
</comment>
<protein>
    <submittedName>
        <fullName evidence="2">ParA family protein</fullName>
    </submittedName>
</protein>
<dbReference type="InterPro" id="IPR050678">
    <property type="entry name" value="DNA_Partitioning_ATPase"/>
</dbReference>
<evidence type="ECO:0000313" key="2">
    <source>
        <dbReference type="EMBL" id="MFC3812865.1"/>
    </source>
</evidence>
<sequence length="262" mass="29158">MLPKVIAICNQKGGVGKTTTAVNISAGLAARGYKVLLIDTDHQASCTVAFGLKSEYDNKSIYAALVGLSPIQDCIIRTGYPNLDLIPSTPHLVGAEIELVNVTEREYILTEKLEPIKPLYDFIFIDCPPSLGIVPVNSLMASDSVIIPLQCEYFGIEGLELILGTMKIIQKRLKPELRVEGILLTMHDEDNELSNQILKLMRSTFGDQVFDTYIPRDMAFIDSTAKQVPVILAKKKNTVGAKAYDRLILEFLEKYNLIKRKR</sequence>
<accession>A0ABV7Z0W4</accession>
<feature type="domain" description="AAA" evidence="1">
    <location>
        <begin position="4"/>
        <end position="178"/>
    </location>
</feature>
<dbReference type="PANTHER" id="PTHR13696">
    <property type="entry name" value="P-LOOP CONTAINING NUCLEOSIDE TRIPHOSPHATE HYDROLASE"/>
    <property type="match status" value="1"/>
</dbReference>
<dbReference type="Gene3D" id="3.40.50.300">
    <property type="entry name" value="P-loop containing nucleotide triphosphate hydrolases"/>
    <property type="match status" value="1"/>
</dbReference>
<dbReference type="EMBL" id="JBHRYQ010000001">
    <property type="protein sequence ID" value="MFC3812865.1"/>
    <property type="molecule type" value="Genomic_DNA"/>
</dbReference>
<organism evidence="2 3">
    <name type="scientific">Lacihabitans lacunae</name>
    <dbReference type="NCBI Taxonomy" id="1028214"/>
    <lineage>
        <taxon>Bacteria</taxon>
        <taxon>Pseudomonadati</taxon>
        <taxon>Bacteroidota</taxon>
        <taxon>Cytophagia</taxon>
        <taxon>Cytophagales</taxon>
        <taxon>Leadbetterellaceae</taxon>
        <taxon>Lacihabitans</taxon>
    </lineage>
</organism>
<dbReference type="Pfam" id="PF13614">
    <property type="entry name" value="AAA_31"/>
    <property type="match status" value="1"/>
</dbReference>
<dbReference type="Proteomes" id="UP001595616">
    <property type="component" value="Unassembled WGS sequence"/>
</dbReference>
<name>A0ABV7Z0W4_9BACT</name>
<evidence type="ECO:0000313" key="3">
    <source>
        <dbReference type="Proteomes" id="UP001595616"/>
    </source>
</evidence>
<proteinExistence type="predicted"/>
<dbReference type="PANTHER" id="PTHR13696:SF52">
    <property type="entry name" value="PARA FAMILY PROTEIN CT_582"/>
    <property type="match status" value="1"/>
</dbReference>
<keyword evidence="3" id="KW-1185">Reference proteome</keyword>
<dbReference type="RefSeq" id="WP_379839771.1">
    <property type="nucleotide sequence ID" value="NZ_JBHRYQ010000001.1"/>
</dbReference>
<dbReference type="CDD" id="cd02042">
    <property type="entry name" value="ParAB_family"/>
    <property type="match status" value="1"/>
</dbReference>
<reference evidence="3" key="1">
    <citation type="journal article" date="2019" name="Int. J. Syst. Evol. Microbiol.">
        <title>The Global Catalogue of Microorganisms (GCM) 10K type strain sequencing project: providing services to taxonomists for standard genome sequencing and annotation.</title>
        <authorList>
            <consortium name="The Broad Institute Genomics Platform"/>
            <consortium name="The Broad Institute Genome Sequencing Center for Infectious Disease"/>
            <person name="Wu L."/>
            <person name="Ma J."/>
        </authorList>
    </citation>
    <scope>NUCLEOTIDE SEQUENCE [LARGE SCALE GENOMIC DNA]</scope>
    <source>
        <strain evidence="3">CECT 7956</strain>
    </source>
</reference>
<dbReference type="InterPro" id="IPR027417">
    <property type="entry name" value="P-loop_NTPase"/>
</dbReference>
<gene>
    <name evidence="2" type="ORF">ACFOOI_19535</name>
</gene>
<dbReference type="InterPro" id="IPR025669">
    <property type="entry name" value="AAA_dom"/>
</dbReference>